<dbReference type="Proteomes" id="UP000593567">
    <property type="component" value="Unassembled WGS sequence"/>
</dbReference>
<comment type="similarity">
    <text evidence="1">Belongs to the ATG101 family.</text>
</comment>
<dbReference type="GO" id="GO:1990316">
    <property type="term" value="C:Atg1/ULK1 kinase complex"/>
    <property type="evidence" value="ECO:0007669"/>
    <property type="project" value="TreeGrafter"/>
</dbReference>
<dbReference type="GO" id="GO:0000407">
    <property type="term" value="C:phagophore assembly site"/>
    <property type="evidence" value="ECO:0007669"/>
    <property type="project" value="TreeGrafter"/>
</dbReference>
<dbReference type="PANTHER" id="PTHR13292">
    <property type="entry name" value="AUTOPHAGY-RELATED PROTEIN 101"/>
    <property type="match status" value="1"/>
</dbReference>
<dbReference type="PANTHER" id="PTHR13292:SF0">
    <property type="entry name" value="AUTOPHAGY-RELATED PROTEIN 101"/>
    <property type="match status" value="1"/>
</dbReference>
<keyword evidence="5" id="KW-1185">Reference proteome</keyword>
<evidence type="ECO:0000256" key="1">
    <source>
        <dbReference type="ARBA" id="ARBA00007130"/>
    </source>
</evidence>
<evidence type="ECO:0000313" key="4">
    <source>
        <dbReference type="EMBL" id="KAF6032594.1"/>
    </source>
</evidence>
<gene>
    <name evidence="4" type="ORF">EB796_009195</name>
</gene>
<dbReference type="OrthoDB" id="10259639at2759"/>
<dbReference type="EMBL" id="VXIV02001497">
    <property type="protein sequence ID" value="KAF6032594.1"/>
    <property type="molecule type" value="Genomic_DNA"/>
</dbReference>
<dbReference type="InterPro" id="IPR012445">
    <property type="entry name" value="ATG101"/>
</dbReference>
<keyword evidence="3" id="KW-0072">Autophagy</keyword>
<reference evidence="4" key="1">
    <citation type="submission" date="2020-06" db="EMBL/GenBank/DDBJ databases">
        <title>Draft genome of Bugula neritina, a colonial animal packing powerful symbionts and potential medicines.</title>
        <authorList>
            <person name="Rayko M."/>
        </authorList>
    </citation>
    <scope>NUCLEOTIDE SEQUENCE [LARGE SCALE GENOMIC DNA]</scope>
    <source>
        <strain evidence="4">Kwan_BN1</strain>
    </source>
</reference>
<dbReference type="Pfam" id="PF07855">
    <property type="entry name" value="ATG101"/>
    <property type="match status" value="1"/>
</dbReference>
<dbReference type="GO" id="GO:0019901">
    <property type="term" value="F:protein kinase binding"/>
    <property type="evidence" value="ECO:0007669"/>
    <property type="project" value="TreeGrafter"/>
</dbReference>
<evidence type="ECO:0000256" key="2">
    <source>
        <dbReference type="ARBA" id="ARBA00018874"/>
    </source>
</evidence>
<protein>
    <recommendedName>
        <fullName evidence="2">Autophagy-related protein 101</fullName>
    </recommendedName>
</protein>
<sequence>MNCAKYDLKPLELEGHQLEEALNVIFHTILFHRSTGKYTFKSEGRYSIGAIGMEDVDCDRINMTYVRIPSEVFIAKVGNDLRTFCSALRAKEMANVTDKTITGQINLQFYVKSKVNWPRTPEVIPWEDWAVTVNLVSLANENERQNSSQKLRQDLSEIIKHIIRVVNDNDLHMPKEPGEKDHDCVYDTSIPDMQPYLFRILHSIDGDANYNEGLIGATVKKLSQALT</sequence>
<dbReference type="GO" id="GO:0000045">
    <property type="term" value="P:autophagosome assembly"/>
    <property type="evidence" value="ECO:0007669"/>
    <property type="project" value="TreeGrafter"/>
</dbReference>
<evidence type="ECO:0000313" key="5">
    <source>
        <dbReference type="Proteomes" id="UP000593567"/>
    </source>
</evidence>
<evidence type="ECO:0000256" key="3">
    <source>
        <dbReference type="ARBA" id="ARBA00023006"/>
    </source>
</evidence>
<organism evidence="4 5">
    <name type="scientific">Bugula neritina</name>
    <name type="common">Brown bryozoan</name>
    <name type="synonym">Sertularia neritina</name>
    <dbReference type="NCBI Taxonomy" id="10212"/>
    <lineage>
        <taxon>Eukaryota</taxon>
        <taxon>Metazoa</taxon>
        <taxon>Spiralia</taxon>
        <taxon>Lophotrochozoa</taxon>
        <taxon>Bryozoa</taxon>
        <taxon>Gymnolaemata</taxon>
        <taxon>Cheilostomatida</taxon>
        <taxon>Flustrina</taxon>
        <taxon>Buguloidea</taxon>
        <taxon>Bugulidae</taxon>
        <taxon>Bugula</taxon>
    </lineage>
</organism>
<comment type="caution">
    <text evidence="4">The sequence shown here is derived from an EMBL/GenBank/DDBJ whole genome shotgun (WGS) entry which is preliminary data.</text>
</comment>
<proteinExistence type="inferred from homology"/>
<name>A0A7J7K3R3_BUGNE</name>
<dbReference type="AlphaFoldDB" id="A0A7J7K3R3"/>
<accession>A0A7J7K3R3</accession>